<dbReference type="InterPro" id="IPR018247">
    <property type="entry name" value="EF_Hand_1_Ca_BS"/>
</dbReference>
<dbReference type="FunFam" id="1.10.238.10:FF:000070">
    <property type="entry name" value="Centrin-1"/>
    <property type="match status" value="1"/>
</dbReference>
<keyword evidence="3" id="KW-0479">Metal-binding</keyword>
<dbReference type="InterPro" id="IPR050230">
    <property type="entry name" value="CALM/Myosin/TropC-like"/>
</dbReference>
<dbReference type="CDD" id="cd00051">
    <property type="entry name" value="EFh"/>
    <property type="match status" value="2"/>
</dbReference>
<evidence type="ECO:0000256" key="3">
    <source>
        <dbReference type="ARBA" id="ARBA00022723"/>
    </source>
</evidence>
<dbReference type="Proteomes" id="UP000626109">
    <property type="component" value="Unassembled WGS sequence"/>
</dbReference>
<keyword evidence="5" id="KW-0106">Calcium</keyword>
<evidence type="ECO:0000256" key="4">
    <source>
        <dbReference type="ARBA" id="ARBA00022737"/>
    </source>
</evidence>
<evidence type="ECO:0000256" key="1">
    <source>
        <dbReference type="ARBA" id="ARBA00004245"/>
    </source>
</evidence>
<keyword evidence="4" id="KW-0677">Repeat</keyword>
<comment type="subcellular location">
    <subcellularLocation>
        <location evidence="1">Cytoplasm</location>
        <location evidence="1">Cytoskeleton</location>
    </subcellularLocation>
</comment>
<feature type="domain" description="EF-hand" evidence="7">
    <location>
        <begin position="128"/>
        <end position="163"/>
    </location>
</feature>
<dbReference type="PANTHER" id="PTHR23048">
    <property type="entry name" value="MYOSIN LIGHT CHAIN 1, 3"/>
    <property type="match status" value="1"/>
</dbReference>
<evidence type="ECO:0000256" key="2">
    <source>
        <dbReference type="ARBA" id="ARBA00005253"/>
    </source>
</evidence>
<dbReference type="InterPro" id="IPR011992">
    <property type="entry name" value="EF-hand-dom_pair"/>
</dbReference>
<evidence type="ECO:0000256" key="6">
    <source>
        <dbReference type="ARBA" id="ARBA00023212"/>
    </source>
</evidence>
<reference evidence="8" key="1">
    <citation type="submission" date="2021-02" db="EMBL/GenBank/DDBJ databases">
        <authorList>
            <person name="Dougan E. K."/>
            <person name="Rhodes N."/>
            <person name="Thang M."/>
            <person name="Chan C."/>
        </authorList>
    </citation>
    <scope>NUCLEOTIDE SEQUENCE</scope>
</reference>
<dbReference type="InterPro" id="IPR002048">
    <property type="entry name" value="EF_hand_dom"/>
</dbReference>
<feature type="domain" description="EF-hand" evidence="7">
    <location>
        <begin position="55"/>
        <end position="90"/>
    </location>
</feature>
<proteinExistence type="inferred from homology"/>
<dbReference type="GO" id="GO:0016460">
    <property type="term" value="C:myosin II complex"/>
    <property type="evidence" value="ECO:0007669"/>
    <property type="project" value="TreeGrafter"/>
</dbReference>
<dbReference type="PANTHER" id="PTHR23048:SF59">
    <property type="entry name" value="EF-HAND SUPERFAMILY PROTEIN"/>
    <property type="match status" value="1"/>
</dbReference>
<keyword evidence="6" id="KW-0963">Cytoplasm</keyword>
<name>A0A813I3P1_POLGL</name>
<feature type="domain" description="EF-hand" evidence="7">
    <location>
        <begin position="19"/>
        <end position="54"/>
    </location>
</feature>
<protein>
    <recommendedName>
        <fullName evidence="7">EF-hand domain-containing protein</fullName>
    </recommendedName>
</protein>
<comment type="similarity">
    <text evidence="2">Belongs to the centrin family.</text>
</comment>
<evidence type="ECO:0000259" key="7">
    <source>
        <dbReference type="PROSITE" id="PS50222"/>
    </source>
</evidence>
<dbReference type="Gene3D" id="1.10.238.10">
    <property type="entry name" value="EF-hand"/>
    <property type="match status" value="2"/>
</dbReference>
<feature type="domain" description="EF-hand" evidence="7">
    <location>
        <begin position="92"/>
        <end position="127"/>
    </location>
</feature>
<evidence type="ECO:0000313" key="9">
    <source>
        <dbReference type="Proteomes" id="UP000626109"/>
    </source>
</evidence>
<dbReference type="Pfam" id="PF13499">
    <property type="entry name" value="EF-hand_7"/>
    <property type="match status" value="2"/>
</dbReference>
<dbReference type="SUPFAM" id="SSF47473">
    <property type="entry name" value="EF-hand"/>
    <property type="match status" value="1"/>
</dbReference>
<dbReference type="GO" id="GO:0005509">
    <property type="term" value="F:calcium ion binding"/>
    <property type="evidence" value="ECO:0007669"/>
    <property type="project" value="InterPro"/>
</dbReference>
<dbReference type="FunFam" id="1.10.238.10:FF:000077">
    <property type="entry name" value="Centrin 1"/>
    <property type="match status" value="1"/>
</dbReference>
<dbReference type="PROSITE" id="PS00018">
    <property type="entry name" value="EF_HAND_1"/>
    <property type="match status" value="3"/>
</dbReference>
<gene>
    <name evidence="8" type="ORF">PGLA2088_LOCUS3620</name>
</gene>
<sequence length="396" mass="45550">MALRRFNAGGKKQKELTEEQKQEIKEAFDLFDTDGSGEIDSKELKVAMRALGFEPKKEEIQKMISDVDDDGSGTIGYEEFLKMMTHKILNRDPKDEILKAFRLFDDDETGKISFKNLKRVAKELGERMTDEELQEMVDEADRDGDGEVNEEEFLRIMKKTNLFCWATSACGLSWQVGRGCSRGMMWSTLRDIKLRTFHKLLVQVRAEVRAGKGPLKPRSAELLSEAAANLGWQLAAHSAVLDHLMQHLWQSYLEQIAPELYTDATIRFNRQVREWGVECAAKQPTVEFTYSEGLYTIDMGPAEEWRDLLPKMPELANFNIPDNFIGNSNAEFEDAPLEMLITPDRLQPASYWKFKEKVALTQAEDLVKEARGEATWPKKTGVSREDWFKREPQSWF</sequence>
<dbReference type="EMBL" id="CAJNNW010003170">
    <property type="protein sequence ID" value="CAE8645104.1"/>
    <property type="molecule type" value="Genomic_DNA"/>
</dbReference>
<organism evidence="8 9">
    <name type="scientific">Polarella glacialis</name>
    <name type="common">Dinoflagellate</name>
    <dbReference type="NCBI Taxonomy" id="89957"/>
    <lineage>
        <taxon>Eukaryota</taxon>
        <taxon>Sar</taxon>
        <taxon>Alveolata</taxon>
        <taxon>Dinophyceae</taxon>
        <taxon>Suessiales</taxon>
        <taxon>Suessiaceae</taxon>
        <taxon>Polarella</taxon>
    </lineage>
</organism>
<dbReference type="AlphaFoldDB" id="A0A813I3P1"/>
<evidence type="ECO:0000313" key="8">
    <source>
        <dbReference type="EMBL" id="CAE8645104.1"/>
    </source>
</evidence>
<evidence type="ECO:0000256" key="5">
    <source>
        <dbReference type="ARBA" id="ARBA00022837"/>
    </source>
</evidence>
<dbReference type="SMART" id="SM00054">
    <property type="entry name" value="EFh"/>
    <property type="match status" value="4"/>
</dbReference>
<dbReference type="PROSITE" id="PS50222">
    <property type="entry name" value="EF_HAND_2"/>
    <property type="match status" value="4"/>
</dbReference>
<accession>A0A813I3P1</accession>
<comment type="caution">
    <text evidence="8">The sequence shown here is derived from an EMBL/GenBank/DDBJ whole genome shotgun (WGS) entry which is preliminary data.</text>
</comment>
<keyword evidence="6" id="KW-0206">Cytoskeleton</keyword>